<dbReference type="AlphaFoldDB" id="A0A330JXU6"/>
<evidence type="ECO:0000313" key="2">
    <source>
        <dbReference type="Proteomes" id="UP000305348"/>
    </source>
</evidence>
<evidence type="ECO:0000313" key="1">
    <source>
        <dbReference type="EMBL" id="SPD89432.1"/>
    </source>
</evidence>
<geneLocation type="plasmid" evidence="1">
    <name>PP2</name>
</geneLocation>
<protein>
    <submittedName>
        <fullName evidence="1">Uncharacterized protein</fullName>
    </submittedName>
</protein>
<reference evidence="2" key="1">
    <citation type="submission" date="2018-02" db="EMBL/GenBank/DDBJ databases">
        <authorList>
            <person name="Blom J."/>
        </authorList>
    </citation>
    <scope>NUCLEOTIDE SEQUENCE [LARGE SCALE GENOMIC DNA]</scope>
    <source>
        <strain evidence="2">CFBP 6110</strain>
        <plasmid evidence="2">pp2</plasmid>
    </source>
</reference>
<dbReference type="Proteomes" id="UP000305348">
    <property type="component" value="Plasmid PP2"/>
</dbReference>
<accession>A0A330JXU6</accession>
<keyword evidence="1" id="KW-0614">Plasmid</keyword>
<sequence>MALQSLCEHPQCAIQFHILINAINCPRCRASALLVAPGQTAFDGVFLDSIEGGPKVAATVLPTAWHEQLGRSNRRRSFCRIVAIRQGSQCKGLLLVLV</sequence>
<gene>
    <name evidence="1" type="ORF">PSCFBP6110_P200014</name>
</gene>
<dbReference type="EMBL" id="LT985211">
    <property type="protein sequence ID" value="SPD89432.1"/>
    <property type="molecule type" value="Genomic_DNA"/>
</dbReference>
<name>A0A330JXU6_PSESX</name>
<organism evidence="1 2">
    <name type="scientific">Pseudomonas syringae pv. cerasicola</name>
    <dbReference type="NCBI Taxonomy" id="264451"/>
    <lineage>
        <taxon>Bacteria</taxon>
        <taxon>Pseudomonadati</taxon>
        <taxon>Pseudomonadota</taxon>
        <taxon>Gammaproteobacteria</taxon>
        <taxon>Pseudomonadales</taxon>
        <taxon>Pseudomonadaceae</taxon>
        <taxon>Pseudomonas</taxon>
        <taxon>Pseudomonas syringae</taxon>
    </lineage>
</organism>
<proteinExistence type="predicted"/>